<accession>A0A1G5RGM2</accession>
<dbReference type="EMBL" id="FMWJ01000033">
    <property type="protein sequence ID" value="SCZ72960.1"/>
    <property type="molecule type" value="Genomic_DNA"/>
</dbReference>
<protein>
    <submittedName>
        <fullName evidence="1">Uncharacterized protein</fullName>
    </submittedName>
</protein>
<reference evidence="2" key="1">
    <citation type="submission" date="2016-10" db="EMBL/GenBank/DDBJ databases">
        <authorList>
            <person name="Varghese N."/>
            <person name="Submissions S."/>
        </authorList>
    </citation>
    <scope>NUCLEOTIDE SEQUENCE [LARGE SCALE GENOMIC DNA]</scope>
    <source>
        <strain evidence="2">ATCC 29999</strain>
    </source>
</reference>
<sequence>MYSNQHNPKCCCMITVDLRIKIKFQNSATSYTTHNSMYNNGIPPKVFHQLGVINPFLSN</sequence>
<evidence type="ECO:0000313" key="2">
    <source>
        <dbReference type="Proteomes" id="UP000183223"/>
    </source>
</evidence>
<dbReference type="Proteomes" id="UP000183223">
    <property type="component" value="Unassembled WGS sequence"/>
</dbReference>
<dbReference type="AlphaFoldDB" id="A0A1G5RGM2"/>
<name>A0A1G5RGM2_PHOLU</name>
<keyword evidence="2" id="KW-1185">Reference proteome</keyword>
<evidence type="ECO:0000313" key="1">
    <source>
        <dbReference type="EMBL" id="SCZ72960.1"/>
    </source>
</evidence>
<proteinExistence type="predicted"/>
<organism evidence="1 2">
    <name type="scientific">Photorhabdus luminescens</name>
    <name type="common">Xenorhabdus luminescens</name>
    <dbReference type="NCBI Taxonomy" id="29488"/>
    <lineage>
        <taxon>Bacteria</taxon>
        <taxon>Pseudomonadati</taxon>
        <taxon>Pseudomonadota</taxon>
        <taxon>Gammaproteobacteria</taxon>
        <taxon>Enterobacterales</taxon>
        <taxon>Morganellaceae</taxon>
        <taxon>Photorhabdus</taxon>
    </lineage>
</organism>
<gene>
    <name evidence="1" type="ORF">SAMN02982990_04156</name>
</gene>